<protein>
    <submittedName>
        <fullName evidence="8">Uncharacterized protein</fullName>
    </submittedName>
</protein>
<dbReference type="GO" id="GO:0016020">
    <property type="term" value="C:membrane"/>
    <property type="evidence" value="ECO:0007669"/>
    <property type="project" value="UniProtKB-SubCell"/>
</dbReference>
<dbReference type="Pfam" id="PF05055">
    <property type="entry name" value="DUF677"/>
    <property type="match status" value="1"/>
</dbReference>
<evidence type="ECO:0000256" key="5">
    <source>
        <dbReference type="ARBA" id="ARBA00023136"/>
    </source>
</evidence>
<evidence type="ECO:0000256" key="3">
    <source>
        <dbReference type="ARBA" id="ARBA00022692"/>
    </source>
</evidence>
<dbReference type="PANTHER" id="PTHR31113">
    <property type="entry name" value="UPF0496 PROTEIN 3-RELATED"/>
    <property type="match status" value="1"/>
</dbReference>
<keyword evidence="5 7" id="KW-0472">Membrane</keyword>
<dbReference type="InterPro" id="IPR007749">
    <property type="entry name" value="DUF677"/>
</dbReference>
<organism evidence="8 9">
    <name type="scientific">Cuscuta campestris</name>
    <dbReference type="NCBI Taxonomy" id="132261"/>
    <lineage>
        <taxon>Eukaryota</taxon>
        <taxon>Viridiplantae</taxon>
        <taxon>Streptophyta</taxon>
        <taxon>Embryophyta</taxon>
        <taxon>Tracheophyta</taxon>
        <taxon>Spermatophyta</taxon>
        <taxon>Magnoliopsida</taxon>
        <taxon>eudicotyledons</taxon>
        <taxon>Gunneridae</taxon>
        <taxon>Pentapetalae</taxon>
        <taxon>asterids</taxon>
        <taxon>lamiids</taxon>
        <taxon>Solanales</taxon>
        <taxon>Convolvulaceae</taxon>
        <taxon>Cuscuteae</taxon>
        <taxon>Cuscuta</taxon>
        <taxon>Cuscuta subgen. Grammica</taxon>
        <taxon>Cuscuta sect. Cleistogrammica</taxon>
    </lineage>
</organism>
<evidence type="ECO:0000256" key="4">
    <source>
        <dbReference type="ARBA" id="ARBA00022989"/>
    </source>
</evidence>
<evidence type="ECO:0000313" key="9">
    <source>
        <dbReference type="Proteomes" id="UP000595140"/>
    </source>
</evidence>
<comment type="similarity">
    <text evidence="2">Belongs to the UPF0496 family.</text>
</comment>
<dbReference type="OrthoDB" id="1932397at2759"/>
<evidence type="ECO:0000256" key="2">
    <source>
        <dbReference type="ARBA" id="ARBA00009074"/>
    </source>
</evidence>
<dbReference type="Proteomes" id="UP000595140">
    <property type="component" value="Unassembled WGS sequence"/>
</dbReference>
<gene>
    <name evidence="8" type="ORF">CCAM_LOCUS989</name>
</gene>
<dbReference type="PANTHER" id="PTHR31113:SF5">
    <property type="entry name" value="OS04G0405700 PROTEIN"/>
    <property type="match status" value="1"/>
</dbReference>
<evidence type="ECO:0000313" key="8">
    <source>
        <dbReference type="EMBL" id="VFQ59213.1"/>
    </source>
</evidence>
<dbReference type="AlphaFoldDB" id="A0A484K0R7"/>
<feature type="region of interest" description="Disordered" evidence="6">
    <location>
        <begin position="1"/>
        <end position="29"/>
    </location>
</feature>
<keyword evidence="4 7" id="KW-1133">Transmembrane helix</keyword>
<feature type="transmembrane region" description="Helical" evidence="7">
    <location>
        <begin position="223"/>
        <end position="252"/>
    </location>
</feature>
<dbReference type="EMBL" id="OOIL02000003">
    <property type="protein sequence ID" value="VFQ59213.1"/>
    <property type="molecule type" value="Genomic_DNA"/>
</dbReference>
<proteinExistence type="inferred from homology"/>
<reference evidence="8 9" key="1">
    <citation type="submission" date="2018-04" db="EMBL/GenBank/DDBJ databases">
        <authorList>
            <person name="Vogel A."/>
        </authorList>
    </citation>
    <scope>NUCLEOTIDE SEQUENCE [LARGE SCALE GENOMIC DNA]</scope>
</reference>
<sequence length="373" mass="41728">MMSCLGQSSSSTNTQLDVNTPISSDETTPSSVNLTKEYAVAIQSASYSEIWSKIHYEVTSYHGNGEEDLQVEEVLKPSRECVKDALSHIKPYMLSQIVINYFEHSEQTTQLCLSLARCIHRAHQLYSPLHKLLDCLSMDFESPSSSAKNKVGSSSKYSLSQPQCAWAFDAFKKFVELDNPFPSPDSHSFSNMHSSFTQLKHHLDIHLQKSRSKVQLLRGATKGAAVCLIVTTVGVVITAIVIAAHALVALVASPICPFIFPSKMSEEEMARLVQLDDAAKGIFVLHNHLETVDCLVARLHNAMEDYNRLVRFGIERGNDSYPIQEVISQLQKRHDNFLDQLNGLEEHLCLCLAAINRARSLLLNCFHVLHYHS</sequence>
<comment type="subcellular location">
    <subcellularLocation>
        <location evidence="1">Membrane</location>
    </subcellularLocation>
</comment>
<keyword evidence="3 7" id="KW-0812">Transmembrane</keyword>
<name>A0A484K0R7_9ASTE</name>
<evidence type="ECO:0000256" key="6">
    <source>
        <dbReference type="SAM" id="MobiDB-lite"/>
    </source>
</evidence>
<keyword evidence="9" id="KW-1185">Reference proteome</keyword>
<evidence type="ECO:0000256" key="1">
    <source>
        <dbReference type="ARBA" id="ARBA00004370"/>
    </source>
</evidence>
<accession>A0A484K0R7</accession>
<evidence type="ECO:0000256" key="7">
    <source>
        <dbReference type="SAM" id="Phobius"/>
    </source>
</evidence>